<proteinExistence type="predicted"/>
<protein>
    <submittedName>
        <fullName evidence="1">Uncharacterized protein</fullName>
    </submittedName>
</protein>
<dbReference type="AlphaFoldDB" id="A0A3M7PQL3"/>
<sequence length="79" mass="9073">MHIRTDIRIMCQIFTSQHNSSNIFWITLVPSILPCISICVQKANSISSLCSILRNAFKNFQEPKLAVLIKFVDCILNYK</sequence>
<name>A0A3M7PQL3_BRAPC</name>
<evidence type="ECO:0000313" key="2">
    <source>
        <dbReference type="Proteomes" id="UP000276133"/>
    </source>
</evidence>
<keyword evidence="2" id="KW-1185">Reference proteome</keyword>
<evidence type="ECO:0000313" key="1">
    <source>
        <dbReference type="EMBL" id="RNA01340.1"/>
    </source>
</evidence>
<comment type="caution">
    <text evidence="1">The sequence shown here is derived from an EMBL/GenBank/DDBJ whole genome shotgun (WGS) entry which is preliminary data.</text>
</comment>
<gene>
    <name evidence="1" type="ORF">BpHYR1_009464</name>
</gene>
<reference evidence="1 2" key="1">
    <citation type="journal article" date="2018" name="Sci. Rep.">
        <title>Genomic signatures of local adaptation to the degree of environmental predictability in rotifers.</title>
        <authorList>
            <person name="Franch-Gras L."/>
            <person name="Hahn C."/>
            <person name="Garcia-Roger E.M."/>
            <person name="Carmona M.J."/>
            <person name="Serra M."/>
            <person name="Gomez A."/>
        </authorList>
    </citation>
    <scope>NUCLEOTIDE SEQUENCE [LARGE SCALE GENOMIC DNA]</scope>
    <source>
        <strain evidence="1">HYR1</strain>
    </source>
</reference>
<organism evidence="1 2">
    <name type="scientific">Brachionus plicatilis</name>
    <name type="common">Marine rotifer</name>
    <name type="synonym">Brachionus muelleri</name>
    <dbReference type="NCBI Taxonomy" id="10195"/>
    <lineage>
        <taxon>Eukaryota</taxon>
        <taxon>Metazoa</taxon>
        <taxon>Spiralia</taxon>
        <taxon>Gnathifera</taxon>
        <taxon>Rotifera</taxon>
        <taxon>Eurotatoria</taxon>
        <taxon>Monogononta</taxon>
        <taxon>Pseudotrocha</taxon>
        <taxon>Ploima</taxon>
        <taxon>Brachionidae</taxon>
        <taxon>Brachionus</taxon>
    </lineage>
</organism>
<accession>A0A3M7PQL3</accession>
<dbReference type="Proteomes" id="UP000276133">
    <property type="component" value="Unassembled WGS sequence"/>
</dbReference>
<dbReference type="EMBL" id="REGN01009368">
    <property type="protein sequence ID" value="RNA01340.1"/>
    <property type="molecule type" value="Genomic_DNA"/>
</dbReference>